<comment type="caution">
    <text evidence="2">The sequence shown here is derived from an EMBL/GenBank/DDBJ whole genome shotgun (WGS) entry which is preliminary data.</text>
</comment>
<dbReference type="NCBIfam" id="TIGR01764">
    <property type="entry name" value="excise"/>
    <property type="match status" value="1"/>
</dbReference>
<dbReference type="EMBL" id="MGKS01000027">
    <property type="protein sequence ID" value="OGN31820.1"/>
    <property type="molecule type" value="Genomic_DNA"/>
</dbReference>
<dbReference type="GO" id="GO:0003677">
    <property type="term" value="F:DNA binding"/>
    <property type="evidence" value="ECO:0007669"/>
    <property type="project" value="InterPro"/>
</dbReference>
<accession>A0A1F8H3G8</accession>
<organism evidence="2 3">
    <name type="scientific">Candidatus Yanofskybacteria bacterium RIFCSPLOWO2_02_FULL_43_10b</name>
    <dbReference type="NCBI Taxonomy" id="1802704"/>
    <lineage>
        <taxon>Bacteria</taxon>
        <taxon>Candidatus Yanofskyibacteriota</taxon>
    </lineage>
</organism>
<dbReference type="AlphaFoldDB" id="A0A1F8H3G8"/>
<dbReference type="InterPro" id="IPR010093">
    <property type="entry name" value="SinI_DNA-bd"/>
</dbReference>
<name>A0A1F8H3G8_9BACT</name>
<gene>
    <name evidence="2" type="ORF">A3I92_02875</name>
</gene>
<feature type="domain" description="Helix-turn-helix" evidence="1">
    <location>
        <begin position="12"/>
        <end position="56"/>
    </location>
</feature>
<dbReference type="SUPFAM" id="SSF46955">
    <property type="entry name" value="Putative DNA-binding domain"/>
    <property type="match status" value="1"/>
</dbReference>
<proteinExistence type="predicted"/>
<evidence type="ECO:0000313" key="3">
    <source>
        <dbReference type="Proteomes" id="UP000177676"/>
    </source>
</evidence>
<dbReference type="InterPro" id="IPR041657">
    <property type="entry name" value="HTH_17"/>
</dbReference>
<evidence type="ECO:0000313" key="2">
    <source>
        <dbReference type="EMBL" id="OGN31820.1"/>
    </source>
</evidence>
<dbReference type="Proteomes" id="UP000177676">
    <property type="component" value="Unassembled WGS sequence"/>
</dbReference>
<dbReference type="Pfam" id="PF12728">
    <property type="entry name" value="HTH_17"/>
    <property type="match status" value="1"/>
</dbReference>
<sequence>MREMAEINSNEVYTTGEAKSLLKVSASTIKRLLKRGIVRANKVGGQYRILGKELLRVVSPVTERKMVATYQVFKKNIKAKLKSW</sequence>
<evidence type="ECO:0000259" key="1">
    <source>
        <dbReference type="Pfam" id="PF12728"/>
    </source>
</evidence>
<reference evidence="2 3" key="1">
    <citation type="journal article" date="2016" name="Nat. Commun.">
        <title>Thousands of microbial genomes shed light on interconnected biogeochemical processes in an aquifer system.</title>
        <authorList>
            <person name="Anantharaman K."/>
            <person name="Brown C.T."/>
            <person name="Hug L.A."/>
            <person name="Sharon I."/>
            <person name="Castelle C.J."/>
            <person name="Probst A.J."/>
            <person name="Thomas B.C."/>
            <person name="Singh A."/>
            <person name="Wilkins M.J."/>
            <person name="Karaoz U."/>
            <person name="Brodie E.L."/>
            <person name="Williams K.H."/>
            <person name="Hubbard S.S."/>
            <person name="Banfield J.F."/>
        </authorList>
    </citation>
    <scope>NUCLEOTIDE SEQUENCE [LARGE SCALE GENOMIC DNA]</scope>
</reference>
<dbReference type="InterPro" id="IPR009061">
    <property type="entry name" value="DNA-bd_dom_put_sf"/>
</dbReference>
<protein>
    <recommendedName>
        <fullName evidence="1">Helix-turn-helix domain-containing protein</fullName>
    </recommendedName>
</protein>